<dbReference type="Proteomes" id="UP000597459">
    <property type="component" value="Unassembled WGS sequence"/>
</dbReference>
<reference evidence="2" key="1">
    <citation type="submission" date="2019-11" db="EMBL/GenBank/DDBJ databases">
        <title>Description of new Acetobacter species.</title>
        <authorList>
            <person name="Cleenwerck I."/>
            <person name="Sombolestani A.S."/>
        </authorList>
    </citation>
    <scope>NUCLEOTIDE SEQUENCE</scope>
    <source>
        <strain evidence="2">LMG 1626</strain>
    </source>
</reference>
<name>A0A967B3N0_9PROT</name>
<dbReference type="EMBL" id="WOTH01000005">
    <property type="protein sequence ID" value="NHO53120.1"/>
    <property type="molecule type" value="Genomic_DNA"/>
</dbReference>
<dbReference type="GO" id="GO:0008081">
    <property type="term" value="F:phosphoric diester hydrolase activity"/>
    <property type="evidence" value="ECO:0007669"/>
    <property type="project" value="InterPro"/>
</dbReference>
<evidence type="ECO:0000313" key="3">
    <source>
        <dbReference type="Proteomes" id="UP000597459"/>
    </source>
</evidence>
<dbReference type="GO" id="GO:0006629">
    <property type="term" value="P:lipid metabolic process"/>
    <property type="evidence" value="ECO:0007669"/>
    <property type="project" value="InterPro"/>
</dbReference>
<sequence>MSDSSVNMDHMPTSPPTIGRSSRLTKQCRRNTIMALGILGSLAAVVLWRDSHADALLTRIHHGLVICATGKAATDTLPTSAPSALSELADAVLPSRKADQPKTEAPTQPPSMVAFEVVRTPDNTLAVKDEGQTVPLEEALHASHRKHQLVMLSLQEADIQPAARLIRSSGMRHQAVIVASNESETRTALKVDRSLMVAIPVRSTRDQLTAHRLAGQHPYAEYLPANASPTLFATAHREADVVIADSPDPQDNPKAIRALLREPVDIVVTSAPDHFAHVLGES</sequence>
<feature type="region of interest" description="Disordered" evidence="1">
    <location>
        <begin position="1"/>
        <end position="23"/>
    </location>
</feature>
<organism evidence="2 3">
    <name type="scientific">Acetobacter estunensis</name>
    <dbReference type="NCBI Taxonomy" id="104097"/>
    <lineage>
        <taxon>Bacteria</taxon>
        <taxon>Pseudomonadati</taxon>
        <taxon>Pseudomonadota</taxon>
        <taxon>Alphaproteobacteria</taxon>
        <taxon>Acetobacterales</taxon>
        <taxon>Acetobacteraceae</taxon>
        <taxon>Acetobacter</taxon>
    </lineage>
</organism>
<gene>
    <name evidence="2" type="ORF">GOB87_03980</name>
</gene>
<dbReference type="InterPro" id="IPR017946">
    <property type="entry name" value="PLC-like_Pdiesterase_TIM-brl"/>
</dbReference>
<dbReference type="AlphaFoldDB" id="A0A967B3N0"/>
<proteinExistence type="predicted"/>
<keyword evidence="3" id="KW-1185">Reference proteome</keyword>
<evidence type="ECO:0000256" key="1">
    <source>
        <dbReference type="SAM" id="MobiDB-lite"/>
    </source>
</evidence>
<protein>
    <submittedName>
        <fullName evidence="2">Uncharacterized protein</fullName>
    </submittedName>
</protein>
<evidence type="ECO:0000313" key="2">
    <source>
        <dbReference type="EMBL" id="NHO53120.1"/>
    </source>
</evidence>
<dbReference type="RefSeq" id="WP_166313261.1">
    <property type="nucleotide sequence ID" value="NZ_WOTH01000005.1"/>
</dbReference>
<comment type="caution">
    <text evidence="2">The sequence shown here is derived from an EMBL/GenBank/DDBJ whole genome shotgun (WGS) entry which is preliminary data.</text>
</comment>
<accession>A0A967B3N0</accession>
<dbReference type="Gene3D" id="3.20.20.190">
    <property type="entry name" value="Phosphatidylinositol (PI) phosphodiesterase"/>
    <property type="match status" value="1"/>
</dbReference>